<keyword evidence="1" id="KW-0812">Transmembrane</keyword>
<evidence type="ECO:0000313" key="2">
    <source>
        <dbReference type="EMBL" id="ATB46642.1"/>
    </source>
</evidence>
<organism evidence="2 3">
    <name type="scientific">Corallococcus macrosporus DSM 14697</name>
    <dbReference type="NCBI Taxonomy" id="1189310"/>
    <lineage>
        <taxon>Bacteria</taxon>
        <taxon>Pseudomonadati</taxon>
        <taxon>Myxococcota</taxon>
        <taxon>Myxococcia</taxon>
        <taxon>Myxococcales</taxon>
        <taxon>Cystobacterineae</taxon>
        <taxon>Myxococcaceae</taxon>
        <taxon>Corallococcus</taxon>
    </lineage>
</organism>
<protein>
    <submittedName>
        <fullName evidence="2">C4-dicarboxylate ABC transporter substrate-binding protein</fullName>
    </submittedName>
</protein>
<evidence type="ECO:0000256" key="1">
    <source>
        <dbReference type="SAM" id="Phobius"/>
    </source>
</evidence>
<feature type="transmembrane region" description="Helical" evidence="1">
    <location>
        <begin position="20"/>
        <end position="40"/>
    </location>
</feature>
<dbReference type="OrthoDB" id="237270at2"/>
<evidence type="ECO:0000313" key="3">
    <source>
        <dbReference type="Proteomes" id="UP000217343"/>
    </source>
</evidence>
<proteinExistence type="predicted"/>
<dbReference type="PANTHER" id="PTHR42941">
    <property type="entry name" value="SLL1037 PROTEIN"/>
    <property type="match status" value="1"/>
</dbReference>
<feature type="transmembrane region" description="Helical" evidence="1">
    <location>
        <begin position="339"/>
        <end position="361"/>
    </location>
</feature>
<dbReference type="KEGG" id="mmas:MYMAC_002247"/>
<keyword evidence="1" id="KW-1133">Transmembrane helix</keyword>
<dbReference type="EMBL" id="CP022203">
    <property type="protein sequence ID" value="ATB46642.1"/>
    <property type="molecule type" value="Genomic_DNA"/>
</dbReference>
<accession>A0A250JT30</accession>
<sequence length="456" mass="50742">MKKDTLKERLRRTLRWDLWLTLGPALVIVSIAFAVTFYFVKPAPPKKLVIAAAGDEGGFRYFARKYQEILAKHGVTVEIVPTDGSLTSIKLLEDAGSNVDVAFVQSGTSDSTKAPHVVSLGSLSYVPLWVFYRGEPITDLYALQGKRIVVGPDESGTRALSTKLLEANGVGGPSTVLLNLGRDEAIEQLKQGKVDAVFIVSPAESPPVQRLARVPDINLLSFSRGEAYVRRFPYLSRQVLPRGVLDLAADVPDHDVVLLAPTANLVATDALHPALAYLLMRAASEVHGKAGILDRTGEFPAALEAGFPLSGEARRYYESGVPLLHRYLPFWAANLVDRLWVMLVPFIAVLVPLGRVAPALYQWRVRSRIFRWYARLKEIELQLEESPGREMLDDMLTRLDEAEREVNRIPMPLAYAENLYFFREHVDVVRRRLIRRISESAEPAPPQALTARESTG</sequence>
<gene>
    <name evidence="2" type="ORF">MYMAC_002247</name>
</gene>
<dbReference type="Proteomes" id="UP000217343">
    <property type="component" value="Chromosome"/>
</dbReference>
<dbReference type="InterPro" id="IPR011852">
    <property type="entry name" value="TRAP_TAXI"/>
</dbReference>
<reference evidence="2 3" key="1">
    <citation type="submission" date="2017-06" db="EMBL/GenBank/DDBJ databases">
        <title>Sequencing and comparative analysis of myxobacterial genomes.</title>
        <authorList>
            <person name="Rupp O."/>
            <person name="Goesmann A."/>
            <person name="Sogaard-Andersen L."/>
        </authorList>
    </citation>
    <scope>NUCLEOTIDE SEQUENCE [LARGE SCALE GENOMIC DNA]</scope>
    <source>
        <strain evidence="2 3">DSM 14697</strain>
    </source>
</reference>
<dbReference type="Pfam" id="PF16868">
    <property type="entry name" value="NMT1_3"/>
    <property type="match status" value="1"/>
</dbReference>
<dbReference type="RefSeq" id="WP_095961560.1">
    <property type="nucleotide sequence ID" value="NZ_CP022203.1"/>
</dbReference>
<dbReference type="SUPFAM" id="SSF53850">
    <property type="entry name" value="Periplasmic binding protein-like II"/>
    <property type="match status" value="1"/>
</dbReference>
<keyword evidence="1" id="KW-0472">Membrane</keyword>
<dbReference type="Gene3D" id="3.40.190.10">
    <property type="entry name" value="Periplasmic binding protein-like II"/>
    <property type="match status" value="2"/>
</dbReference>
<dbReference type="PANTHER" id="PTHR42941:SF1">
    <property type="entry name" value="SLL1037 PROTEIN"/>
    <property type="match status" value="1"/>
</dbReference>
<dbReference type="AlphaFoldDB" id="A0A250JT30"/>
<keyword evidence="3" id="KW-1185">Reference proteome</keyword>
<name>A0A250JT30_9BACT</name>